<dbReference type="InterPro" id="IPR022346">
    <property type="entry name" value="T2SS_GspH"/>
</dbReference>
<keyword evidence="8" id="KW-0472">Membrane</keyword>
<dbReference type="RefSeq" id="WP_023267610.1">
    <property type="nucleotide sequence ID" value="NZ_BSOL01000011.1"/>
</dbReference>
<organism evidence="12 13">
    <name type="scientific">Shewanella decolorationis</name>
    <dbReference type="NCBI Taxonomy" id="256839"/>
    <lineage>
        <taxon>Bacteria</taxon>
        <taxon>Pseudomonadati</taxon>
        <taxon>Pseudomonadota</taxon>
        <taxon>Gammaproteobacteria</taxon>
        <taxon>Alteromonadales</taxon>
        <taxon>Shewanellaceae</taxon>
        <taxon>Shewanella</taxon>
    </lineage>
</organism>
<evidence type="ECO:0000256" key="10">
    <source>
        <dbReference type="ARBA" id="ARBA00030775"/>
    </source>
</evidence>
<dbReference type="KEGG" id="sdeo:D0436_16985"/>
<dbReference type="Proteomes" id="UP000321124">
    <property type="component" value="Chromosome"/>
</dbReference>
<protein>
    <recommendedName>
        <fullName evidence="2">Type II secretion system protein H</fullName>
    </recommendedName>
    <alternativeName>
        <fullName evidence="10">General secretion pathway protein H</fullName>
    </alternativeName>
</protein>
<evidence type="ECO:0000256" key="2">
    <source>
        <dbReference type="ARBA" id="ARBA00021549"/>
    </source>
</evidence>
<evidence type="ECO:0000256" key="4">
    <source>
        <dbReference type="ARBA" id="ARBA00022481"/>
    </source>
</evidence>
<evidence type="ECO:0000256" key="9">
    <source>
        <dbReference type="ARBA" id="ARBA00025772"/>
    </source>
</evidence>
<evidence type="ECO:0000313" key="13">
    <source>
        <dbReference type="Proteomes" id="UP000321124"/>
    </source>
</evidence>
<evidence type="ECO:0000256" key="5">
    <source>
        <dbReference type="ARBA" id="ARBA00022519"/>
    </source>
</evidence>
<keyword evidence="6" id="KW-0812">Transmembrane</keyword>
<keyword evidence="5" id="KW-0997">Cell inner membrane</keyword>
<dbReference type="AlphaFoldDB" id="A0A5B8R2E6"/>
<dbReference type="Gene3D" id="3.55.40.10">
    <property type="entry name" value="minor pseudopilin epsh domain"/>
    <property type="match status" value="1"/>
</dbReference>
<keyword evidence="4" id="KW-0488">Methylation</keyword>
<keyword evidence="3" id="KW-1003">Cell membrane</keyword>
<evidence type="ECO:0000256" key="6">
    <source>
        <dbReference type="ARBA" id="ARBA00022692"/>
    </source>
</evidence>
<evidence type="ECO:0000313" key="12">
    <source>
        <dbReference type="EMBL" id="QDZ92011.1"/>
    </source>
</evidence>
<dbReference type="NCBIfam" id="TIGR02532">
    <property type="entry name" value="IV_pilin_GFxxxE"/>
    <property type="match status" value="1"/>
</dbReference>
<proteinExistence type="inferred from homology"/>
<dbReference type="Pfam" id="PF12019">
    <property type="entry name" value="GspH"/>
    <property type="match status" value="1"/>
</dbReference>
<evidence type="ECO:0000256" key="1">
    <source>
        <dbReference type="ARBA" id="ARBA00004377"/>
    </source>
</evidence>
<evidence type="ECO:0000256" key="7">
    <source>
        <dbReference type="ARBA" id="ARBA00022989"/>
    </source>
</evidence>
<dbReference type="GO" id="GO:0015628">
    <property type="term" value="P:protein secretion by the type II secretion system"/>
    <property type="evidence" value="ECO:0007669"/>
    <property type="project" value="InterPro"/>
</dbReference>
<evidence type="ECO:0000256" key="8">
    <source>
        <dbReference type="ARBA" id="ARBA00023136"/>
    </source>
</evidence>
<name>A0A5B8R2E6_9GAMM</name>
<keyword evidence="7" id="KW-1133">Transmembrane helix</keyword>
<gene>
    <name evidence="12" type="ORF">D0436_16985</name>
</gene>
<feature type="domain" description="General secretion pathway GspH" evidence="11">
    <location>
        <begin position="46"/>
        <end position="157"/>
    </location>
</feature>
<reference evidence="12 13" key="1">
    <citation type="journal article" date="2019" name="Ecotoxicol. Environ. Saf.">
        <title>Microbial characterization of heavy metal resistant bacterial strains isolated from an electroplating wastewater treatment plant.</title>
        <authorList>
            <person name="Cai X."/>
            <person name="Zheng X."/>
            <person name="Zhang D."/>
            <person name="Iqbal W."/>
            <person name="Liu C."/>
            <person name="Yang B."/>
            <person name="Zhao X."/>
            <person name="Lu X."/>
            <person name="Mao Y."/>
        </authorList>
    </citation>
    <scope>NUCLEOTIDE SEQUENCE [LARGE SCALE GENOMIC DNA]</scope>
    <source>
        <strain evidence="12 13">Ni1-3</strain>
    </source>
</reference>
<comment type="subcellular location">
    <subcellularLocation>
        <location evidence="1">Cell inner membrane</location>
        <topology evidence="1">Single-pass membrane protein</topology>
    </subcellularLocation>
</comment>
<comment type="similarity">
    <text evidence="9">Belongs to the GSP H family.</text>
</comment>
<evidence type="ECO:0000259" key="11">
    <source>
        <dbReference type="Pfam" id="PF12019"/>
    </source>
</evidence>
<dbReference type="InterPro" id="IPR045584">
    <property type="entry name" value="Pilin-like"/>
</dbReference>
<dbReference type="EMBL" id="CP031775">
    <property type="protein sequence ID" value="QDZ92011.1"/>
    <property type="molecule type" value="Genomic_DNA"/>
</dbReference>
<dbReference type="GO" id="GO:0015627">
    <property type="term" value="C:type II protein secretion system complex"/>
    <property type="evidence" value="ECO:0007669"/>
    <property type="project" value="InterPro"/>
</dbReference>
<dbReference type="OrthoDB" id="2313614at2"/>
<dbReference type="GO" id="GO:0005886">
    <property type="term" value="C:plasma membrane"/>
    <property type="evidence" value="ECO:0007669"/>
    <property type="project" value="UniProtKB-SubCell"/>
</dbReference>
<dbReference type="SUPFAM" id="SSF54523">
    <property type="entry name" value="Pili subunits"/>
    <property type="match status" value="1"/>
</dbReference>
<dbReference type="InterPro" id="IPR012902">
    <property type="entry name" value="N_methyl_site"/>
</dbReference>
<evidence type="ECO:0000256" key="3">
    <source>
        <dbReference type="ARBA" id="ARBA00022475"/>
    </source>
</evidence>
<accession>A0A5B8R2E6</accession>
<sequence>MKAQQLGFSLIELVTTLSISTLLLSIGVPTFTDIKDSIRADSNIKTIQQTLVFARNTAINYGYRVTVCPLIDGQCHEDWQKGISVFTDSGTAETLDLNDKVIMTLDEFDSQDFIKYNRSSVKFQPDGLASGANGTFKYCPRTVDSKNSKAVVVNQAGRVRISTAKNIDCR</sequence>